<feature type="domain" description="AAA+ ATPase" evidence="2">
    <location>
        <begin position="192"/>
        <end position="336"/>
    </location>
</feature>
<dbReference type="GO" id="GO:0016887">
    <property type="term" value="F:ATP hydrolysis activity"/>
    <property type="evidence" value="ECO:0007669"/>
    <property type="project" value="InterPro"/>
</dbReference>
<evidence type="ECO:0000313" key="3">
    <source>
        <dbReference type="EMBL" id="QBX56074.1"/>
    </source>
</evidence>
<protein>
    <submittedName>
        <fullName evidence="3">ATP-binding protein</fullName>
    </submittedName>
</protein>
<dbReference type="InterPro" id="IPR003593">
    <property type="entry name" value="AAA+_ATPase"/>
</dbReference>
<feature type="compositionally biased region" description="Basic residues" evidence="1">
    <location>
        <begin position="81"/>
        <end position="98"/>
    </location>
</feature>
<feature type="compositionally biased region" description="Polar residues" evidence="1">
    <location>
        <begin position="145"/>
        <end position="160"/>
    </location>
</feature>
<accession>A0A4P7IFL8</accession>
<gene>
    <name evidence="3" type="ORF">EXE58_11775</name>
</gene>
<dbReference type="SMART" id="SM00382">
    <property type="entry name" value="AAA"/>
    <property type="match status" value="1"/>
</dbReference>
<feature type="compositionally biased region" description="Basic and acidic residues" evidence="1">
    <location>
        <begin position="70"/>
        <end position="80"/>
    </location>
</feature>
<proteinExistence type="predicted"/>
<dbReference type="OrthoDB" id="9801665at2"/>
<sequence length="410" mass="44464">MHSLEVDSAVRAPPPRCSGSSRRAAPRSRTTHPSGRPTARGGRTGSTARGRRRRVRMATPSARPRRGRDRRSGPPRDSRRSRPRRRHRQRRRLLRHPRLVPIRQPPRKVGGPPQPEPPTRPRRRRCSMTATTDLPDTATPDATAHSTGQSSAASPGSTVVNIGGTLPVRPTRYVPTNIVKGVGVVVQLTIRTGGCCLIDGPVGVGKTTAVVEAARGIGADAVYVNMFGTSTSRDQMDAIWTAMTGTRGVGTAAQIRDDILDTLNRKQMTLLIDDAHHVGLKGLAPILSIWNRIHTARGVGTPIVLCGNNLERHLSQTLPELLSRAGTRYAAAPLAGKPLVEAVLAMEPAIAGTDAATIKAIDTRYFRGEIRRWAQFFDLMTIFRGGDTTPRPLTDDEVTDLLGMMPRGSQ</sequence>
<dbReference type="SUPFAM" id="SSF52540">
    <property type="entry name" value="P-loop containing nucleoside triphosphate hydrolases"/>
    <property type="match status" value="1"/>
</dbReference>
<dbReference type="Pfam" id="PF13401">
    <property type="entry name" value="AAA_22"/>
    <property type="match status" value="1"/>
</dbReference>
<feature type="region of interest" description="Disordered" evidence="1">
    <location>
        <begin position="1"/>
        <end position="160"/>
    </location>
</feature>
<keyword evidence="4" id="KW-1185">Reference proteome</keyword>
<dbReference type="InterPro" id="IPR049945">
    <property type="entry name" value="AAA_22"/>
</dbReference>
<name>A0A4P7IFL8_9ACTN</name>
<evidence type="ECO:0000313" key="4">
    <source>
        <dbReference type="Proteomes" id="UP000294853"/>
    </source>
</evidence>
<dbReference type="InterPro" id="IPR027417">
    <property type="entry name" value="P-loop_NTPase"/>
</dbReference>
<keyword evidence="3" id="KW-0547">Nucleotide-binding</keyword>
<feature type="compositionally biased region" description="Low complexity" evidence="1">
    <location>
        <begin position="129"/>
        <end position="144"/>
    </location>
</feature>
<organism evidence="3 4">
    <name type="scientific">Nocardioides seonyuensis</name>
    <dbReference type="NCBI Taxonomy" id="2518371"/>
    <lineage>
        <taxon>Bacteria</taxon>
        <taxon>Bacillati</taxon>
        <taxon>Actinomycetota</taxon>
        <taxon>Actinomycetes</taxon>
        <taxon>Propionibacteriales</taxon>
        <taxon>Nocardioidaceae</taxon>
        <taxon>Nocardioides</taxon>
    </lineage>
</organism>
<dbReference type="KEGG" id="nsn:EXE58_11775"/>
<dbReference type="AlphaFoldDB" id="A0A4P7IFL8"/>
<dbReference type="Gene3D" id="3.40.50.300">
    <property type="entry name" value="P-loop containing nucleotide triphosphate hydrolases"/>
    <property type="match status" value="1"/>
</dbReference>
<dbReference type="EMBL" id="CP038436">
    <property type="protein sequence ID" value="QBX56074.1"/>
    <property type="molecule type" value="Genomic_DNA"/>
</dbReference>
<reference evidence="3 4" key="1">
    <citation type="submission" date="2019-03" db="EMBL/GenBank/DDBJ databases">
        <title>Three New Species of Nocardioides, Nocardioides euryhalodurans sp. nov., Nocardioides seonyuensis sp. nov. and Nocardioides eburneoflavus sp. nov. Iolated from Soil.</title>
        <authorList>
            <person name="Roh S.G."/>
            <person name="Lee C."/>
            <person name="Kim M.-K."/>
            <person name="Kim S.B."/>
        </authorList>
    </citation>
    <scope>NUCLEOTIDE SEQUENCE [LARGE SCALE GENOMIC DNA]</scope>
    <source>
        <strain evidence="3 4">MMS17-SY207-3</strain>
    </source>
</reference>
<feature type="compositionally biased region" description="Low complexity" evidence="1">
    <location>
        <begin position="33"/>
        <end position="48"/>
    </location>
</feature>
<evidence type="ECO:0000259" key="2">
    <source>
        <dbReference type="SMART" id="SM00382"/>
    </source>
</evidence>
<keyword evidence="3" id="KW-0067">ATP-binding</keyword>
<dbReference type="GO" id="GO:0005524">
    <property type="term" value="F:ATP binding"/>
    <property type="evidence" value="ECO:0007669"/>
    <property type="project" value="UniProtKB-KW"/>
</dbReference>
<evidence type="ECO:0000256" key="1">
    <source>
        <dbReference type="SAM" id="MobiDB-lite"/>
    </source>
</evidence>
<dbReference type="Proteomes" id="UP000294853">
    <property type="component" value="Chromosome"/>
</dbReference>